<comment type="caution">
    <text evidence="2">The sequence shown here is derived from an EMBL/GenBank/DDBJ whole genome shotgun (WGS) entry which is preliminary data.</text>
</comment>
<evidence type="ECO:0000256" key="1">
    <source>
        <dbReference type="SAM" id="Coils"/>
    </source>
</evidence>
<keyword evidence="1" id="KW-0175">Coiled coil</keyword>
<evidence type="ECO:0000313" key="2">
    <source>
        <dbReference type="EMBL" id="GBB92360.1"/>
    </source>
</evidence>
<dbReference type="OrthoDB" id="2391941at2759"/>
<gene>
    <name evidence="3" type="ORF">RCL2_000748800</name>
    <name evidence="2" type="ORF">RclHR1_00020063</name>
</gene>
<dbReference type="EMBL" id="BLAL01000047">
    <property type="protein sequence ID" value="GES80195.1"/>
    <property type="molecule type" value="Genomic_DNA"/>
</dbReference>
<dbReference type="Proteomes" id="UP000247702">
    <property type="component" value="Unassembled WGS sequence"/>
</dbReference>
<dbReference type="Gene3D" id="2.100.10.30">
    <property type="entry name" value="Jacalin-like lectin domain"/>
    <property type="match status" value="1"/>
</dbReference>
<proteinExistence type="predicted"/>
<name>A0A2Z6QQJ8_9GLOM</name>
<dbReference type="InterPro" id="IPR036404">
    <property type="entry name" value="Jacalin-like_lectin_dom_sf"/>
</dbReference>
<dbReference type="EMBL" id="BEXD01001112">
    <property type="protein sequence ID" value="GBB92360.1"/>
    <property type="molecule type" value="Genomic_DNA"/>
</dbReference>
<feature type="coiled-coil region" evidence="1">
    <location>
        <begin position="63"/>
        <end position="90"/>
    </location>
</feature>
<evidence type="ECO:0000313" key="4">
    <source>
        <dbReference type="Proteomes" id="UP000247702"/>
    </source>
</evidence>
<dbReference type="Proteomes" id="UP000615446">
    <property type="component" value="Unassembled WGS sequence"/>
</dbReference>
<dbReference type="GO" id="GO:0090729">
    <property type="term" value="F:toxin activity"/>
    <property type="evidence" value="ECO:0007669"/>
    <property type="project" value="InterPro"/>
</dbReference>
<organism evidence="2 4">
    <name type="scientific">Rhizophagus clarus</name>
    <dbReference type="NCBI Taxonomy" id="94130"/>
    <lineage>
        <taxon>Eukaryota</taxon>
        <taxon>Fungi</taxon>
        <taxon>Fungi incertae sedis</taxon>
        <taxon>Mucoromycota</taxon>
        <taxon>Glomeromycotina</taxon>
        <taxon>Glomeromycetes</taxon>
        <taxon>Glomerales</taxon>
        <taxon>Glomeraceae</taxon>
        <taxon>Rhizophagus</taxon>
    </lineage>
</organism>
<dbReference type="AlphaFoldDB" id="A0A2Z6QQJ8"/>
<dbReference type="SUPFAM" id="SSF56849">
    <property type="entry name" value="delta-Endotoxin (insectocide), N-terminal domain"/>
    <property type="match status" value="1"/>
</dbReference>
<sequence length="436" mass="50917">MSKTWDDRIIDYIREFSQDFNNPGECIATLIEEFFPQSESDIFSLIPERSKNLFKPGVIENEVKNCQNNLKRLLQNLKLYRDDYENKKRHYYINNLINQCNNLYKKFFNNSDVIQLIPINITFSLIHLTILRERQQFEDEINENLEEQWEMELQQKVDLYIKYFVEIYPKWQEWRKQQIIVKTGINEQKKSYGEVFDTLTKRSVSYTPVETPYQSKTFFVNVCDRTKRRLFNESNAEFMKIYMYTFTLNKFKVGYYGYPTIADPPSVGTLWFGVYGRDTFPDGTHVSDDAEVKYELSTDKPNTITGININEYNIIDALKFFYNNRSGTLVGNSKGGHLTTIRGLNNQFNYVIAVDLYFNYRILCAIEFHFSNGESTGVLGNRIKADAEKVSCGPIGKNNDFKLIGVSMASGKADPPEYFEGVAYISLCFQHVRVGE</sequence>
<reference evidence="2 4" key="1">
    <citation type="submission" date="2017-11" db="EMBL/GenBank/DDBJ databases">
        <title>The genome of Rhizophagus clarus HR1 reveals common genetic basis of auxotrophy among arbuscular mycorrhizal fungi.</title>
        <authorList>
            <person name="Kobayashi Y."/>
        </authorList>
    </citation>
    <scope>NUCLEOTIDE SEQUENCE [LARGE SCALE GENOMIC DNA]</scope>
    <source>
        <strain evidence="2 4">HR1</strain>
    </source>
</reference>
<dbReference type="Gene3D" id="1.20.190.10">
    <property type="entry name" value="Pesticidal crystal protein, N-terminal domain"/>
    <property type="match status" value="1"/>
</dbReference>
<evidence type="ECO:0000313" key="3">
    <source>
        <dbReference type="EMBL" id="GES80195.1"/>
    </source>
</evidence>
<dbReference type="InterPro" id="IPR036716">
    <property type="entry name" value="Pest_crys_N_sf"/>
</dbReference>
<reference evidence="3" key="2">
    <citation type="submission" date="2019-10" db="EMBL/GenBank/DDBJ databases">
        <title>Conservation and host-specific expression of non-tandemly repeated heterogenous ribosome RNA gene in arbuscular mycorrhizal fungi.</title>
        <authorList>
            <person name="Maeda T."/>
            <person name="Kobayashi Y."/>
            <person name="Nakagawa T."/>
            <person name="Ezawa T."/>
            <person name="Yamaguchi K."/>
            <person name="Bino T."/>
            <person name="Nishimoto Y."/>
            <person name="Shigenobu S."/>
            <person name="Kawaguchi M."/>
        </authorList>
    </citation>
    <scope>NUCLEOTIDE SEQUENCE</scope>
    <source>
        <strain evidence="3">HR1</strain>
    </source>
</reference>
<keyword evidence="4" id="KW-1185">Reference proteome</keyword>
<protein>
    <submittedName>
        <fullName evidence="2">Uncharacterized protein</fullName>
    </submittedName>
</protein>
<accession>A0A2Z6QQJ8</accession>